<dbReference type="OrthoDB" id="7867040at2"/>
<accession>A0A1G5P4Y1</accession>
<evidence type="ECO:0000313" key="2">
    <source>
        <dbReference type="Proteomes" id="UP000199347"/>
    </source>
</evidence>
<organism evidence="1 2">
    <name type="scientific">Afifella marina DSM 2698</name>
    <dbReference type="NCBI Taxonomy" id="1120955"/>
    <lineage>
        <taxon>Bacteria</taxon>
        <taxon>Pseudomonadati</taxon>
        <taxon>Pseudomonadota</taxon>
        <taxon>Alphaproteobacteria</taxon>
        <taxon>Hyphomicrobiales</taxon>
        <taxon>Afifellaceae</taxon>
        <taxon>Afifella</taxon>
    </lineage>
</organism>
<reference evidence="1 2" key="1">
    <citation type="submission" date="2016-10" db="EMBL/GenBank/DDBJ databases">
        <authorList>
            <person name="de Groot N.N."/>
        </authorList>
    </citation>
    <scope>NUCLEOTIDE SEQUENCE [LARGE SCALE GENOMIC DNA]</scope>
    <source>
        <strain evidence="1 2">DSM 2698</strain>
    </source>
</reference>
<dbReference type="AlphaFoldDB" id="A0A1G5P4Y1"/>
<name>A0A1G5P4Y1_AFIMA</name>
<dbReference type="RefSeq" id="WP_092815687.1">
    <property type="nucleotide sequence ID" value="NZ_FMVW01000009.1"/>
</dbReference>
<gene>
    <name evidence="1" type="ORF">SAMN03080610_03236</name>
</gene>
<dbReference type="Proteomes" id="UP000199347">
    <property type="component" value="Unassembled WGS sequence"/>
</dbReference>
<sequence length="170" mass="19026">MHECPFAGACGYLKRPPEALVVNGFRLWVAGYQTGDIEHWSEAWNLFSEKFGHGPARHSVTQLAHWVRSVFLWRTDPIQCFNSGCPHICRDECLAVAMIAACQHRDGSCLDYCLERFCGFADHREPLEAALGFASALDAHGQRLMSVPCEVVRGLIEPPESAPQIARTYH</sequence>
<protein>
    <submittedName>
        <fullName evidence="1">Uncharacterized protein</fullName>
    </submittedName>
</protein>
<keyword evidence="2" id="KW-1185">Reference proteome</keyword>
<evidence type="ECO:0000313" key="1">
    <source>
        <dbReference type="EMBL" id="SCZ44567.1"/>
    </source>
</evidence>
<dbReference type="EMBL" id="FMVW01000009">
    <property type="protein sequence ID" value="SCZ44567.1"/>
    <property type="molecule type" value="Genomic_DNA"/>
</dbReference>
<proteinExistence type="predicted"/>